<proteinExistence type="predicted"/>
<evidence type="ECO:0000313" key="2">
    <source>
        <dbReference type="Proteomes" id="UP000467385"/>
    </source>
</evidence>
<gene>
    <name evidence="1" type="ORF">MCNS_46420</name>
</gene>
<name>A0A7I7YIU9_9MYCO</name>
<protein>
    <submittedName>
        <fullName evidence="1">Uncharacterized protein</fullName>
    </submittedName>
</protein>
<dbReference type="EMBL" id="AP022613">
    <property type="protein sequence ID" value="BBZ41579.1"/>
    <property type="molecule type" value="Genomic_DNA"/>
</dbReference>
<dbReference type="AlphaFoldDB" id="A0A7I7YIU9"/>
<evidence type="ECO:0000313" key="1">
    <source>
        <dbReference type="EMBL" id="BBZ41579.1"/>
    </source>
</evidence>
<accession>A0A7I7YIU9</accession>
<sequence length="87" mass="9513">MFGKSASKTVGQMGRSITLVMAAFRWSFVKCVHQKVLAAGARSTCVADYLSYVCGDAHFRRDFGATCQRWRELGDATEVAAAATQIF</sequence>
<reference evidence="1 2" key="1">
    <citation type="journal article" date="2019" name="Emerg. Microbes Infect.">
        <title>Comprehensive subspecies identification of 175 nontuberculous mycobacteria species based on 7547 genomic profiles.</title>
        <authorList>
            <person name="Matsumoto Y."/>
            <person name="Kinjo T."/>
            <person name="Motooka D."/>
            <person name="Nabeya D."/>
            <person name="Jung N."/>
            <person name="Uechi K."/>
            <person name="Horii T."/>
            <person name="Iida T."/>
            <person name="Fujita J."/>
            <person name="Nakamura S."/>
        </authorList>
    </citation>
    <scope>NUCLEOTIDE SEQUENCE [LARGE SCALE GENOMIC DNA]</scope>
    <source>
        <strain evidence="1 2">JCM 14738</strain>
    </source>
</reference>
<keyword evidence="2" id="KW-1185">Reference proteome</keyword>
<organism evidence="1 2">
    <name type="scientific">Mycobacterium conspicuum</name>
    <dbReference type="NCBI Taxonomy" id="44010"/>
    <lineage>
        <taxon>Bacteria</taxon>
        <taxon>Bacillati</taxon>
        <taxon>Actinomycetota</taxon>
        <taxon>Actinomycetes</taxon>
        <taxon>Mycobacteriales</taxon>
        <taxon>Mycobacteriaceae</taxon>
        <taxon>Mycobacterium</taxon>
    </lineage>
</organism>
<dbReference type="Proteomes" id="UP000467385">
    <property type="component" value="Chromosome"/>
</dbReference>